<protein>
    <submittedName>
        <fullName evidence="2">Uncharacterized protein</fullName>
    </submittedName>
</protein>
<evidence type="ECO:0000313" key="2">
    <source>
        <dbReference type="EMBL" id="REJ23921.1"/>
    </source>
</evidence>
<organism evidence="2 3">
    <name type="scientific">Caldibacillus debilis</name>
    <dbReference type="NCBI Taxonomy" id="301148"/>
    <lineage>
        <taxon>Bacteria</taxon>
        <taxon>Bacillati</taxon>
        <taxon>Bacillota</taxon>
        <taxon>Bacilli</taxon>
        <taxon>Bacillales</taxon>
        <taxon>Bacillaceae</taxon>
        <taxon>Caldibacillus</taxon>
    </lineage>
</organism>
<name>A0A3E0JUV5_9BACI</name>
<dbReference type="Proteomes" id="UP000257014">
    <property type="component" value="Unassembled WGS sequence"/>
</dbReference>
<evidence type="ECO:0000256" key="1">
    <source>
        <dbReference type="SAM" id="MobiDB-lite"/>
    </source>
</evidence>
<sequence>MQSLYPRTDSWRFFILILLHGNVLLFNDPSFSRTGKSVPRRDTLRTFAGIFRRIAWRTALGEKGEEGGRRFRLRSPGPRTAGDRFGPVDCHAAADGVRAETNSRSAALVFFPQMGRAAPSGKCCYVGEKPFPVSACAKQGHFGRTGGHFRDRGKKRSSGKDKFFAGPENKERAGKAISSKIPL</sequence>
<comment type="caution">
    <text evidence="2">The sequence shown here is derived from an EMBL/GenBank/DDBJ whole genome shotgun (WGS) entry which is preliminary data.</text>
</comment>
<feature type="region of interest" description="Disordered" evidence="1">
    <location>
        <begin position="67"/>
        <end position="86"/>
    </location>
</feature>
<accession>A0A3E0JUV5</accession>
<dbReference type="EMBL" id="QEWE01000041">
    <property type="protein sequence ID" value="REJ23921.1"/>
    <property type="molecule type" value="Genomic_DNA"/>
</dbReference>
<feature type="region of interest" description="Disordered" evidence="1">
    <location>
        <begin position="143"/>
        <end position="183"/>
    </location>
</feature>
<dbReference type="AlphaFoldDB" id="A0A3E0JUV5"/>
<evidence type="ECO:0000313" key="3">
    <source>
        <dbReference type="Proteomes" id="UP000257014"/>
    </source>
</evidence>
<proteinExistence type="predicted"/>
<gene>
    <name evidence="2" type="ORF">C6P37_16300</name>
</gene>
<feature type="compositionally biased region" description="Basic and acidic residues" evidence="1">
    <location>
        <begin position="158"/>
        <end position="174"/>
    </location>
</feature>
<reference evidence="2 3" key="1">
    <citation type="submission" date="2018-03" db="EMBL/GenBank/DDBJ databases">
        <authorList>
            <person name="Keele B.F."/>
        </authorList>
    </citation>
    <scope>NUCLEOTIDE SEQUENCE [LARGE SCALE GENOMIC DNA]</scope>
    <source>
        <strain evidence="2">ZCTH4_d</strain>
    </source>
</reference>